<keyword evidence="1" id="KW-0964">Secreted</keyword>
<keyword evidence="3" id="KW-0732">Signal</keyword>
<dbReference type="SMART" id="SM01187">
    <property type="entry name" value="Elicitin"/>
    <property type="match status" value="1"/>
</dbReference>
<dbReference type="GO" id="GO:0052040">
    <property type="term" value="P:symbiont-mediated perturbation of host programmed cell death"/>
    <property type="evidence" value="ECO:0007669"/>
    <property type="project" value="UniProtKB-UniRule"/>
</dbReference>
<evidence type="ECO:0000256" key="1">
    <source>
        <dbReference type="RuleBase" id="RU368111"/>
    </source>
</evidence>
<feature type="signal peptide" evidence="3">
    <location>
        <begin position="1"/>
        <end position="20"/>
    </location>
</feature>
<evidence type="ECO:0000256" key="3">
    <source>
        <dbReference type="SAM" id="SignalP"/>
    </source>
</evidence>
<feature type="region of interest" description="Disordered" evidence="2">
    <location>
        <begin position="122"/>
        <end position="164"/>
    </location>
</feature>
<dbReference type="GO" id="GO:0005576">
    <property type="term" value="C:extracellular region"/>
    <property type="evidence" value="ECO:0007669"/>
    <property type="project" value="UniProtKB-SubCell"/>
</dbReference>
<evidence type="ECO:0000313" key="4">
    <source>
        <dbReference type="EMBL" id="KAG7387701.1"/>
    </source>
</evidence>
<dbReference type="AlphaFoldDB" id="A0A8T1W301"/>
<feature type="chain" id="PRO_5035752041" description="Elicitin" evidence="3">
    <location>
        <begin position="21"/>
        <end position="164"/>
    </location>
</feature>
<evidence type="ECO:0000313" key="5">
    <source>
        <dbReference type="Proteomes" id="UP000694044"/>
    </source>
</evidence>
<comment type="subcellular location">
    <subcellularLocation>
        <location evidence="1">Secreted</location>
    </subcellularLocation>
</comment>
<comment type="similarity">
    <text evidence="1">Belongs to the elicitin family.</text>
</comment>
<keyword evidence="1" id="KW-1015">Disulfide bond</keyword>
<accession>A0A8T1W301</accession>
<protein>
    <recommendedName>
        <fullName evidence="1">Elicitin</fullName>
    </recommendedName>
</protein>
<evidence type="ECO:0000256" key="2">
    <source>
        <dbReference type="SAM" id="MobiDB-lite"/>
    </source>
</evidence>
<keyword evidence="1" id="KW-0928">Hypersensitive response elicitation</keyword>
<proteinExistence type="inferred from homology"/>
<dbReference type="Proteomes" id="UP000694044">
    <property type="component" value="Unassembled WGS sequence"/>
</dbReference>
<organism evidence="4 5">
    <name type="scientific">Phytophthora pseudosyringae</name>
    <dbReference type="NCBI Taxonomy" id="221518"/>
    <lineage>
        <taxon>Eukaryota</taxon>
        <taxon>Sar</taxon>
        <taxon>Stramenopiles</taxon>
        <taxon>Oomycota</taxon>
        <taxon>Peronosporomycetes</taxon>
        <taxon>Peronosporales</taxon>
        <taxon>Peronosporaceae</taxon>
        <taxon>Phytophthora</taxon>
    </lineage>
</organism>
<keyword evidence="5" id="KW-1185">Reference proteome</keyword>
<sequence length="164" mass="16446">MNMQAIFSVLVIALAGSTSASSSSSGDTCSTSQQSSAYVTLASLLSLSSFTGCTTDSGYSLMYSTSLPTTAEYVMCASSNCTSLIKSVISLNPPDCTITVPTSGLKLNVYDLANGFSSKCSSLSSCSSSSATTTPSTTTATPTATTNSSTAPTATPTSTMTTAC</sequence>
<dbReference type="EMBL" id="JAGDFM010000074">
    <property type="protein sequence ID" value="KAG7387701.1"/>
    <property type="molecule type" value="Genomic_DNA"/>
</dbReference>
<dbReference type="Pfam" id="PF00964">
    <property type="entry name" value="Elicitin"/>
    <property type="match status" value="1"/>
</dbReference>
<reference evidence="4" key="1">
    <citation type="submission" date="2021-02" db="EMBL/GenBank/DDBJ databases">
        <authorList>
            <person name="Palmer J.M."/>
        </authorList>
    </citation>
    <scope>NUCLEOTIDE SEQUENCE</scope>
    <source>
        <strain evidence="4">SCRP734</strain>
    </source>
</reference>
<comment type="function">
    <text evidence="1">Induces local and distal defense responses (incompatible hypersensitive reaction) in plants from the solanaceae and cruciferae families. Elicits leaf necrosis and causes the accumulation of pathogenesis-related proteins. Might interact with the lipidic molecules of the plasma membrane.</text>
</comment>
<name>A0A8T1W301_9STRA</name>
<gene>
    <name evidence="4" type="ORF">PHYPSEUDO_013828</name>
</gene>
<dbReference type="InterPro" id="IPR002200">
    <property type="entry name" value="Elicitin"/>
</dbReference>
<comment type="caution">
    <text evidence="4">The sequence shown here is derived from an EMBL/GenBank/DDBJ whole genome shotgun (WGS) entry which is preliminary data.</text>
</comment>
<dbReference type="OrthoDB" id="129127at2759"/>